<feature type="domain" description="BRCT" evidence="6">
    <location>
        <begin position="345"/>
        <end position="438"/>
    </location>
</feature>
<dbReference type="GO" id="GO:0000463">
    <property type="term" value="P:maturation of LSU-rRNA from tricistronic rRNA transcript (SSU-rRNA, 5.8S rRNA, LSU-rRNA)"/>
    <property type="evidence" value="ECO:0007669"/>
    <property type="project" value="UniProtKB-UniRule"/>
</dbReference>
<dbReference type="PROSITE" id="PS50172">
    <property type="entry name" value="BRCT"/>
    <property type="match status" value="1"/>
</dbReference>
<comment type="subcellular location">
    <subcellularLocation>
        <location evidence="4">Nucleus</location>
        <location evidence="4">Nucleolus</location>
    </subcellularLocation>
    <subcellularLocation>
        <location evidence="4">Nucleus</location>
        <location evidence="4">Nucleoplasm</location>
    </subcellularLocation>
</comment>
<feature type="compositionally biased region" description="Basic residues" evidence="5">
    <location>
        <begin position="562"/>
        <end position="578"/>
    </location>
</feature>
<dbReference type="InterPro" id="IPR036420">
    <property type="entry name" value="BRCT_dom_sf"/>
</dbReference>
<dbReference type="SMART" id="SM00292">
    <property type="entry name" value="BRCT"/>
    <property type="match status" value="1"/>
</dbReference>
<evidence type="ECO:0000313" key="8">
    <source>
        <dbReference type="Proteomes" id="UP000735302"/>
    </source>
</evidence>
<dbReference type="PANTHER" id="PTHR12221:SF6">
    <property type="entry name" value="PESCADILLO HOMOLOG"/>
    <property type="match status" value="1"/>
</dbReference>
<evidence type="ECO:0000256" key="3">
    <source>
        <dbReference type="ARBA" id="ARBA00023242"/>
    </source>
</evidence>
<comment type="similarity">
    <text evidence="4">Belongs to the pescadillo family.</text>
</comment>
<feature type="compositionally biased region" description="Basic and acidic residues" evidence="5">
    <location>
        <begin position="514"/>
        <end position="526"/>
    </location>
</feature>
<dbReference type="InterPro" id="IPR001357">
    <property type="entry name" value="BRCT_dom"/>
</dbReference>
<protein>
    <recommendedName>
        <fullName evidence="4">Pescadillo homolog</fullName>
    </recommendedName>
</protein>
<keyword evidence="1 4" id="KW-0690">Ribosome biogenesis</keyword>
<keyword evidence="7" id="KW-0378">Hydrolase</keyword>
<dbReference type="GO" id="GO:0070545">
    <property type="term" value="C:PeBoW complex"/>
    <property type="evidence" value="ECO:0007669"/>
    <property type="project" value="TreeGrafter"/>
</dbReference>
<dbReference type="FunFam" id="3.40.50.10190:FF:000002">
    <property type="entry name" value="Pescadillo homolog"/>
    <property type="match status" value="1"/>
</dbReference>
<feature type="compositionally biased region" description="Basic and acidic residues" evidence="5">
    <location>
        <begin position="579"/>
        <end position="594"/>
    </location>
</feature>
<dbReference type="GO" id="GO:0005654">
    <property type="term" value="C:nucleoplasm"/>
    <property type="evidence" value="ECO:0007669"/>
    <property type="project" value="UniProtKB-SubCell"/>
</dbReference>
<comment type="function">
    <text evidence="4">Required for maturation of ribosomal RNAs and formation of the large ribosomal subunit.</text>
</comment>
<evidence type="ECO:0000313" key="7">
    <source>
        <dbReference type="EMBL" id="GFO46461.1"/>
    </source>
</evidence>
<proteinExistence type="inferred from homology"/>
<dbReference type="PANTHER" id="PTHR12221">
    <property type="entry name" value="PESCADILLO - RELATED"/>
    <property type="match status" value="1"/>
</dbReference>
<dbReference type="AlphaFoldDB" id="A0AAV4DQR4"/>
<organism evidence="7 8">
    <name type="scientific">Plakobranchus ocellatus</name>
    <dbReference type="NCBI Taxonomy" id="259542"/>
    <lineage>
        <taxon>Eukaryota</taxon>
        <taxon>Metazoa</taxon>
        <taxon>Spiralia</taxon>
        <taxon>Lophotrochozoa</taxon>
        <taxon>Mollusca</taxon>
        <taxon>Gastropoda</taxon>
        <taxon>Heterobranchia</taxon>
        <taxon>Euthyneura</taxon>
        <taxon>Panpulmonata</taxon>
        <taxon>Sacoglossa</taxon>
        <taxon>Placobranchoidea</taxon>
        <taxon>Plakobranchidae</taxon>
        <taxon>Plakobranchus</taxon>
    </lineage>
</organism>
<dbReference type="Pfam" id="PF16589">
    <property type="entry name" value="BRCT_2"/>
    <property type="match status" value="1"/>
</dbReference>
<evidence type="ECO:0000256" key="5">
    <source>
        <dbReference type="SAM" id="MobiDB-lite"/>
    </source>
</evidence>
<evidence type="ECO:0000256" key="4">
    <source>
        <dbReference type="HAMAP-Rule" id="MF_03028"/>
    </source>
</evidence>
<dbReference type="GO" id="GO:0004180">
    <property type="term" value="F:carboxypeptidase activity"/>
    <property type="evidence" value="ECO:0007669"/>
    <property type="project" value="UniProtKB-KW"/>
</dbReference>
<evidence type="ECO:0000256" key="2">
    <source>
        <dbReference type="ARBA" id="ARBA00022552"/>
    </source>
</evidence>
<feature type="compositionally biased region" description="Basic residues" evidence="5">
    <location>
        <begin position="595"/>
        <end position="607"/>
    </location>
</feature>
<dbReference type="EMBL" id="BLXT01008186">
    <property type="protein sequence ID" value="GFO46461.1"/>
    <property type="molecule type" value="Genomic_DNA"/>
</dbReference>
<dbReference type="InterPro" id="IPR010613">
    <property type="entry name" value="PES"/>
</dbReference>
<dbReference type="Pfam" id="PF06732">
    <property type="entry name" value="Pescadillo_N"/>
    <property type="match status" value="1"/>
</dbReference>
<feature type="compositionally biased region" description="Acidic residues" evidence="5">
    <location>
        <begin position="473"/>
        <end position="502"/>
    </location>
</feature>
<keyword evidence="7" id="KW-0645">Protease</keyword>
<comment type="caution">
    <text evidence="7">The sequence shown here is derived from an EMBL/GenBank/DDBJ whole genome shotgun (WGS) entry which is preliminary data.</text>
</comment>
<gene>
    <name evidence="7" type="ORF">PoB_007296600</name>
</gene>
<accession>A0AAV4DQR4</accession>
<keyword evidence="7" id="KW-0121">Carboxypeptidase</keyword>
<sequence>MGGTKKKKYERGAATAFLSRNKALKKLQLSLADFRALCIFKGIYPVEPLHKKKVNKGSTAVKTYYNLKDIQFLAHDTLITKFREKKHYLRRLKKAVAKKNTFAESIIRDNKPVYSLKHVMKERYPTFIDALRDLDDCLNLCFVFATFPHSQRIKVDLVQLCKRRTVEFQHYVIAAKALRKVFVSIKGIYYQADIKGETITWVVSHKRGYDHPQDVDYKIMETFAEYNSVLLGHINIKLYSDSHLVYPPQVGFSVLLGHINIKLHSDSHLVYPPQLTEQVSHDPAKCLEGDIVEEHLASLAPEIRTTGEHPEEVADDPEVDAMNAVNADDPEYIERSKLEAETVKQLQTLFKGCRFFLNREVPREELTFVIRCCGGEASWDSSLGYGATYSQDDNSITHHIIDRPTVSNQRLDRTYIQPQWVFDSLNARLLLPPQEYFPGIPCPPHLSPFVEEKEGEYVPEEKVKFLKRMRGEVEEEGEKESEEEESEGEEDEAREEEGEETEPQNVGKKRKRDAAKDESEEPDQKKAAKMAVSEGRVERVDQQKALARQEAEERRLGEMMIPKKHKRLYHKIMTSRKKSSQEARKLAEKKEKLKAAQKKSKGKRGKV</sequence>
<dbReference type="HAMAP" id="MF_03028">
    <property type="entry name" value="Pescadillo"/>
    <property type="match status" value="1"/>
</dbReference>
<evidence type="ECO:0000256" key="1">
    <source>
        <dbReference type="ARBA" id="ARBA00022517"/>
    </source>
</evidence>
<feature type="compositionally biased region" description="Basic and acidic residues" evidence="5">
    <location>
        <begin position="535"/>
        <end position="557"/>
    </location>
</feature>
<dbReference type="Gene3D" id="3.40.50.10190">
    <property type="entry name" value="BRCT domain"/>
    <property type="match status" value="1"/>
</dbReference>
<name>A0AAV4DQR4_9GAST</name>
<keyword evidence="8" id="KW-1185">Reference proteome</keyword>
<keyword evidence="2 4" id="KW-0698">rRNA processing</keyword>
<dbReference type="GO" id="GO:0030687">
    <property type="term" value="C:preribosome, large subunit precursor"/>
    <property type="evidence" value="ECO:0007669"/>
    <property type="project" value="UniProtKB-UniRule"/>
</dbReference>
<dbReference type="CDD" id="cd17709">
    <property type="entry name" value="BRCT_pescadillo_like"/>
    <property type="match status" value="1"/>
</dbReference>
<dbReference type="Proteomes" id="UP000735302">
    <property type="component" value="Unassembled WGS sequence"/>
</dbReference>
<reference evidence="7 8" key="1">
    <citation type="journal article" date="2021" name="Elife">
        <title>Chloroplast acquisition without the gene transfer in kleptoplastic sea slugs, Plakobranchus ocellatus.</title>
        <authorList>
            <person name="Maeda T."/>
            <person name="Takahashi S."/>
            <person name="Yoshida T."/>
            <person name="Shimamura S."/>
            <person name="Takaki Y."/>
            <person name="Nagai Y."/>
            <person name="Toyoda A."/>
            <person name="Suzuki Y."/>
            <person name="Arimoto A."/>
            <person name="Ishii H."/>
            <person name="Satoh N."/>
            <person name="Nishiyama T."/>
            <person name="Hasebe M."/>
            <person name="Maruyama T."/>
            <person name="Minagawa J."/>
            <person name="Obokata J."/>
            <person name="Shigenobu S."/>
        </authorList>
    </citation>
    <scope>NUCLEOTIDE SEQUENCE [LARGE SCALE GENOMIC DNA]</scope>
</reference>
<dbReference type="GO" id="GO:0000466">
    <property type="term" value="P:maturation of 5.8S rRNA from tricistronic rRNA transcript (SSU-rRNA, 5.8S rRNA, LSU-rRNA)"/>
    <property type="evidence" value="ECO:0007669"/>
    <property type="project" value="UniProtKB-UniRule"/>
</dbReference>
<dbReference type="SUPFAM" id="SSF52113">
    <property type="entry name" value="BRCT domain"/>
    <property type="match status" value="1"/>
</dbReference>
<feature type="region of interest" description="Disordered" evidence="5">
    <location>
        <begin position="469"/>
        <end position="607"/>
    </location>
</feature>
<evidence type="ECO:0000259" key="6">
    <source>
        <dbReference type="PROSITE" id="PS50172"/>
    </source>
</evidence>
<dbReference type="GO" id="GO:0003723">
    <property type="term" value="F:RNA binding"/>
    <property type="evidence" value="ECO:0007669"/>
    <property type="project" value="TreeGrafter"/>
</dbReference>
<dbReference type="GO" id="GO:0043021">
    <property type="term" value="F:ribonucleoprotein complex binding"/>
    <property type="evidence" value="ECO:0007669"/>
    <property type="project" value="UniProtKB-UniRule"/>
</dbReference>
<keyword evidence="3 4" id="KW-0539">Nucleus</keyword>